<name>A0AAD4SY99_9MAGN</name>
<organism evidence="2 3">
    <name type="scientific">Papaver atlanticum</name>
    <dbReference type="NCBI Taxonomy" id="357466"/>
    <lineage>
        <taxon>Eukaryota</taxon>
        <taxon>Viridiplantae</taxon>
        <taxon>Streptophyta</taxon>
        <taxon>Embryophyta</taxon>
        <taxon>Tracheophyta</taxon>
        <taxon>Spermatophyta</taxon>
        <taxon>Magnoliopsida</taxon>
        <taxon>Ranunculales</taxon>
        <taxon>Papaveraceae</taxon>
        <taxon>Papaveroideae</taxon>
        <taxon>Papaver</taxon>
    </lineage>
</organism>
<dbReference type="Proteomes" id="UP001202328">
    <property type="component" value="Unassembled WGS sequence"/>
</dbReference>
<evidence type="ECO:0008006" key="4">
    <source>
        <dbReference type="Google" id="ProtNLM"/>
    </source>
</evidence>
<dbReference type="EMBL" id="JAJJMB010008071">
    <property type="protein sequence ID" value="KAI3926090.1"/>
    <property type="molecule type" value="Genomic_DNA"/>
</dbReference>
<evidence type="ECO:0000313" key="2">
    <source>
        <dbReference type="EMBL" id="KAI3926090.1"/>
    </source>
</evidence>
<feature type="transmembrane region" description="Helical" evidence="1">
    <location>
        <begin position="350"/>
        <end position="369"/>
    </location>
</feature>
<evidence type="ECO:0000256" key="1">
    <source>
        <dbReference type="SAM" id="Phobius"/>
    </source>
</evidence>
<keyword evidence="3" id="KW-1185">Reference proteome</keyword>
<protein>
    <recommendedName>
        <fullName evidence="4">G domain-containing protein</fullName>
    </recommendedName>
</protein>
<sequence>EEVLLDQNLDDLLQFSSPNNNTQSDDMGVKEGEGLDFCLGSSGSLSSYDLEILKMRRFKAYQQIMENYNNLEDQIGGLKEAKDKIISYKPGAWIEKVAGLEVSDYDIPKTTTLTLIGPKGSGKSSLVNRISRAIGENQFASERAQVSYNSSVGDGTYFLHEYMVPRGSTSFCLYDTRSLSEDSCDNSEMLKNWMTNGVHHGQLVIRESDASSVKEKLNHKARGSGWFYGVRRRVGFFVFVVNGLAVLKSMEDEDNKKYTDMLAKTFSCPYLSFKDDKPVIVITHGDFLSHSNRARGRVHLGELLGIPPDTQIFDIPDNCDPSTELAIADMLRYSLERADRNLPHKLKVPGIFIFIIMMCVLCICLFYKWKVIILSKDKIVRNGEHYFSYSSDFLKAMRYWMFKREAHRNWHTMRHLW</sequence>
<accession>A0AAD4SY99</accession>
<proteinExistence type="predicted"/>
<dbReference type="PANTHER" id="PTHR14241">
    <property type="entry name" value="INTERFERON-INDUCED PROTEIN 44"/>
    <property type="match status" value="1"/>
</dbReference>
<evidence type="ECO:0000313" key="3">
    <source>
        <dbReference type="Proteomes" id="UP001202328"/>
    </source>
</evidence>
<dbReference type="PANTHER" id="PTHR14241:SF32">
    <property type="entry name" value="VWFA DOMAIN-CONTAINING PROTEIN-RELATED"/>
    <property type="match status" value="1"/>
</dbReference>
<keyword evidence="1" id="KW-0812">Transmembrane</keyword>
<dbReference type="SUPFAM" id="SSF52540">
    <property type="entry name" value="P-loop containing nucleoside triphosphate hydrolases"/>
    <property type="match status" value="2"/>
</dbReference>
<dbReference type="InterPro" id="IPR027417">
    <property type="entry name" value="P-loop_NTPase"/>
</dbReference>
<keyword evidence="1" id="KW-0472">Membrane</keyword>
<comment type="caution">
    <text evidence="2">The sequence shown here is derived from an EMBL/GenBank/DDBJ whole genome shotgun (WGS) entry which is preliminary data.</text>
</comment>
<feature type="non-terminal residue" evidence="2">
    <location>
        <position position="417"/>
    </location>
</feature>
<reference evidence="2" key="1">
    <citation type="submission" date="2022-04" db="EMBL/GenBank/DDBJ databases">
        <title>A functionally conserved STORR gene fusion in Papaver species that diverged 16.8 million years ago.</title>
        <authorList>
            <person name="Catania T."/>
        </authorList>
    </citation>
    <scope>NUCLEOTIDE SEQUENCE</scope>
    <source>
        <strain evidence="2">S-188037</strain>
    </source>
</reference>
<dbReference type="Gene3D" id="3.40.50.300">
    <property type="entry name" value="P-loop containing nucleotide triphosphate hydrolases"/>
    <property type="match status" value="1"/>
</dbReference>
<keyword evidence="1" id="KW-1133">Transmembrane helix</keyword>
<gene>
    <name evidence="2" type="ORF">MKW98_028226</name>
</gene>
<dbReference type="AlphaFoldDB" id="A0AAD4SY99"/>